<keyword evidence="3" id="KW-1185">Reference proteome</keyword>
<dbReference type="Proteomes" id="UP001054252">
    <property type="component" value="Unassembled WGS sequence"/>
</dbReference>
<comment type="caution">
    <text evidence="2">The sequence shown here is derived from an EMBL/GenBank/DDBJ whole genome shotgun (WGS) entry which is preliminary data.</text>
</comment>
<reference evidence="2 3" key="1">
    <citation type="journal article" date="2021" name="Commun. Biol.">
        <title>The genome of Shorea leprosula (Dipterocarpaceae) highlights the ecological relevance of drought in aseasonal tropical rainforests.</title>
        <authorList>
            <person name="Ng K.K.S."/>
            <person name="Kobayashi M.J."/>
            <person name="Fawcett J.A."/>
            <person name="Hatakeyama M."/>
            <person name="Paape T."/>
            <person name="Ng C.H."/>
            <person name="Ang C.C."/>
            <person name="Tnah L.H."/>
            <person name="Lee C.T."/>
            <person name="Nishiyama T."/>
            <person name="Sese J."/>
            <person name="O'Brien M.J."/>
            <person name="Copetti D."/>
            <person name="Mohd Noor M.I."/>
            <person name="Ong R.C."/>
            <person name="Putra M."/>
            <person name="Sireger I.Z."/>
            <person name="Indrioko S."/>
            <person name="Kosugi Y."/>
            <person name="Izuno A."/>
            <person name="Isagi Y."/>
            <person name="Lee S.L."/>
            <person name="Shimizu K.K."/>
        </authorList>
    </citation>
    <scope>NUCLEOTIDE SEQUENCE [LARGE SCALE GENOMIC DNA]</scope>
    <source>
        <strain evidence="2">214</strain>
    </source>
</reference>
<feature type="compositionally biased region" description="Basic and acidic residues" evidence="1">
    <location>
        <begin position="27"/>
        <end position="39"/>
    </location>
</feature>
<protein>
    <submittedName>
        <fullName evidence="2">Uncharacterized protein</fullName>
    </submittedName>
</protein>
<proteinExistence type="predicted"/>
<gene>
    <name evidence="2" type="ORF">SLEP1_g56326</name>
</gene>
<evidence type="ECO:0000256" key="1">
    <source>
        <dbReference type="SAM" id="MobiDB-lite"/>
    </source>
</evidence>
<evidence type="ECO:0000313" key="2">
    <source>
        <dbReference type="EMBL" id="GKV49586.1"/>
    </source>
</evidence>
<organism evidence="2 3">
    <name type="scientific">Rubroshorea leprosula</name>
    <dbReference type="NCBI Taxonomy" id="152421"/>
    <lineage>
        <taxon>Eukaryota</taxon>
        <taxon>Viridiplantae</taxon>
        <taxon>Streptophyta</taxon>
        <taxon>Embryophyta</taxon>
        <taxon>Tracheophyta</taxon>
        <taxon>Spermatophyta</taxon>
        <taxon>Magnoliopsida</taxon>
        <taxon>eudicotyledons</taxon>
        <taxon>Gunneridae</taxon>
        <taxon>Pentapetalae</taxon>
        <taxon>rosids</taxon>
        <taxon>malvids</taxon>
        <taxon>Malvales</taxon>
        <taxon>Dipterocarpaceae</taxon>
        <taxon>Rubroshorea</taxon>
    </lineage>
</organism>
<name>A0AAV5MLA6_9ROSI</name>
<accession>A0AAV5MLA6</accession>
<sequence length="82" mass="9218">MASMASRRGGSKRKQIGSSSAGGQAQEEGKEGIKQWDNKVMKKKVMQIKKWQNKGKKNMKVIAHDHFKQGAINMVGNRFEEV</sequence>
<evidence type="ECO:0000313" key="3">
    <source>
        <dbReference type="Proteomes" id="UP001054252"/>
    </source>
</evidence>
<feature type="region of interest" description="Disordered" evidence="1">
    <location>
        <begin position="1"/>
        <end position="39"/>
    </location>
</feature>
<dbReference type="EMBL" id="BPVZ01000306">
    <property type="protein sequence ID" value="GKV49586.1"/>
    <property type="molecule type" value="Genomic_DNA"/>
</dbReference>
<dbReference type="AlphaFoldDB" id="A0AAV5MLA6"/>